<reference evidence="5 6" key="1">
    <citation type="submission" date="2020-08" db="EMBL/GenBank/DDBJ databases">
        <title>Sequencing the genomes of 1000 actinobacteria strains.</title>
        <authorList>
            <person name="Klenk H.-P."/>
        </authorList>
    </citation>
    <scope>NUCLEOTIDE SEQUENCE [LARGE SCALE GENOMIC DNA]</scope>
    <source>
        <strain evidence="5 6">DSM 45582</strain>
    </source>
</reference>
<feature type="compositionally biased region" description="Low complexity" evidence="2">
    <location>
        <begin position="394"/>
        <end position="405"/>
    </location>
</feature>
<sequence length="411" mass="42935">MADEQVPRDADRPAEPASDTSGPPGRPTRRRRGRRLARITGRTLFALLSAGVLVITAAGWTALDRLSGEVGSAEVLTETPDAPPADDGATDLLLVGNDSRTDAQGEPLPLDVLKELRTESTSGLNTDTLILLRVPHDGAQPTAVSLPRDTSVAMPGGGTQKINAVYGLAKAAAARRDSDSGADAERRAQLAGQRALVQSVQGLAGIRVDRYAEVNLLGFYEVTDALGGVEVCLKQATSDKDSGADFTAGRQTISGGDALAFVRQRHGLPRGDLDRIVRQQVFMAAVTNKLLSTGTLTDPAKLAGLQDAARRSVVLDQSWDITAFAAQMQGLASGSVRFMTLPVRSVGDRDEHGQSVVKVDPAQVRDFIAGLVPTAGVGGRQALDLDGTAQRQNAAPAPSAAITSTGIPCVN</sequence>
<feature type="region of interest" description="Disordered" evidence="2">
    <location>
        <begin position="1"/>
        <end position="34"/>
    </location>
</feature>
<dbReference type="RefSeq" id="WP_184482372.1">
    <property type="nucleotide sequence ID" value="NZ_JACHIV010000001.1"/>
</dbReference>
<dbReference type="InterPro" id="IPR004474">
    <property type="entry name" value="LytR_CpsA_psr"/>
</dbReference>
<dbReference type="Proteomes" id="UP000580474">
    <property type="component" value="Unassembled WGS sequence"/>
</dbReference>
<keyword evidence="3" id="KW-0812">Transmembrane</keyword>
<feature type="region of interest" description="Disordered" evidence="2">
    <location>
        <begin position="390"/>
        <end position="411"/>
    </location>
</feature>
<comment type="caution">
    <text evidence="5">The sequence shown here is derived from an EMBL/GenBank/DDBJ whole genome shotgun (WGS) entry which is preliminary data.</text>
</comment>
<dbReference type="AlphaFoldDB" id="A0A840NP76"/>
<dbReference type="Gene3D" id="3.40.630.190">
    <property type="entry name" value="LCP protein"/>
    <property type="match status" value="1"/>
</dbReference>
<dbReference type="PANTHER" id="PTHR33392">
    <property type="entry name" value="POLYISOPRENYL-TEICHOIC ACID--PEPTIDOGLYCAN TEICHOIC ACID TRANSFERASE TAGU"/>
    <property type="match status" value="1"/>
</dbReference>
<feature type="compositionally biased region" description="Basic and acidic residues" evidence="2">
    <location>
        <begin position="1"/>
        <end position="14"/>
    </location>
</feature>
<proteinExistence type="inferred from homology"/>
<evidence type="ECO:0000313" key="5">
    <source>
        <dbReference type="EMBL" id="MBB5071775.1"/>
    </source>
</evidence>
<dbReference type="NCBIfam" id="TIGR00350">
    <property type="entry name" value="lytR_cpsA_psr"/>
    <property type="match status" value="1"/>
</dbReference>
<dbReference type="EMBL" id="JACHIV010000001">
    <property type="protein sequence ID" value="MBB5071775.1"/>
    <property type="molecule type" value="Genomic_DNA"/>
</dbReference>
<comment type="similarity">
    <text evidence="1">Belongs to the LytR/CpsA/Psr (LCP) family.</text>
</comment>
<dbReference type="Pfam" id="PF03816">
    <property type="entry name" value="LytR_cpsA_psr"/>
    <property type="match status" value="1"/>
</dbReference>
<feature type="transmembrane region" description="Helical" evidence="3">
    <location>
        <begin position="39"/>
        <end position="63"/>
    </location>
</feature>
<dbReference type="PANTHER" id="PTHR33392:SF6">
    <property type="entry name" value="POLYISOPRENYL-TEICHOIC ACID--PEPTIDOGLYCAN TEICHOIC ACID TRANSFERASE TAGU"/>
    <property type="match status" value="1"/>
</dbReference>
<keyword evidence="3" id="KW-1133">Transmembrane helix</keyword>
<gene>
    <name evidence="5" type="ORF">BJ969_004863</name>
</gene>
<evidence type="ECO:0000313" key="6">
    <source>
        <dbReference type="Proteomes" id="UP000580474"/>
    </source>
</evidence>
<evidence type="ECO:0000256" key="3">
    <source>
        <dbReference type="SAM" id="Phobius"/>
    </source>
</evidence>
<evidence type="ECO:0000256" key="2">
    <source>
        <dbReference type="SAM" id="MobiDB-lite"/>
    </source>
</evidence>
<organism evidence="5 6">
    <name type="scientific">Saccharopolyspora gloriosae</name>
    <dbReference type="NCBI Taxonomy" id="455344"/>
    <lineage>
        <taxon>Bacteria</taxon>
        <taxon>Bacillati</taxon>
        <taxon>Actinomycetota</taxon>
        <taxon>Actinomycetes</taxon>
        <taxon>Pseudonocardiales</taxon>
        <taxon>Pseudonocardiaceae</taxon>
        <taxon>Saccharopolyspora</taxon>
    </lineage>
</organism>
<dbReference type="InterPro" id="IPR050922">
    <property type="entry name" value="LytR/CpsA/Psr_CW_biosynth"/>
</dbReference>
<evidence type="ECO:0000256" key="1">
    <source>
        <dbReference type="ARBA" id="ARBA00006068"/>
    </source>
</evidence>
<accession>A0A840NP76</accession>
<keyword evidence="6" id="KW-1185">Reference proteome</keyword>
<keyword evidence="3" id="KW-0472">Membrane</keyword>
<name>A0A840NP76_9PSEU</name>
<evidence type="ECO:0000259" key="4">
    <source>
        <dbReference type="Pfam" id="PF03816"/>
    </source>
</evidence>
<feature type="domain" description="Cell envelope-related transcriptional attenuator" evidence="4">
    <location>
        <begin position="125"/>
        <end position="291"/>
    </location>
</feature>
<protein>
    <submittedName>
        <fullName evidence="5">LCP family protein required for cell wall assembly</fullName>
    </submittedName>
</protein>